<evidence type="ECO:0000313" key="6">
    <source>
        <dbReference type="Proteomes" id="UP000242310"/>
    </source>
</evidence>
<evidence type="ECO:0000259" key="4">
    <source>
        <dbReference type="PROSITE" id="PS50846"/>
    </source>
</evidence>
<dbReference type="InterPro" id="IPR006121">
    <property type="entry name" value="HMA_dom"/>
</dbReference>
<reference evidence="5 6" key="1">
    <citation type="submission" date="2018-03" db="EMBL/GenBank/DDBJ databases">
        <title>Genomic Encyclopedia of Type Strains, Phase III (KMG-III): the genomes of soil and plant-associated and newly described type strains.</title>
        <authorList>
            <person name="Whitman W."/>
        </authorList>
    </citation>
    <scope>NUCLEOTIDE SEQUENCE [LARGE SCALE GENOMIC DNA]</scope>
    <source>
        <strain evidence="5 6">CGMCC 1.07653</strain>
    </source>
</reference>
<dbReference type="SUPFAM" id="SSF55008">
    <property type="entry name" value="HMA, heavy metal-associated domain"/>
    <property type="match status" value="1"/>
</dbReference>
<comment type="caution">
    <text evidence="5">The sequence shown here is derived from an EMBL/GenBank/DDBJ whole genome shotgun (WGS) entry which is preliminary data.</text>
</comment>
<feature type="domain" description="HMA" evidence="4">
    <location>
        <begin position="2"/>
        <end position="68"/>
    </location>
</feature>
<keyword evidence="2" id="KW-0479">Metal-binding</keyword>
<dbReference type="InterPro" id="IPR001802">
    <property type="entry name" value="MerP/CopZ"/>
</dbReference>
<keyword evidence="3" id="KW-0186">Copper</keyword>
<protein>
    <recommendedName>
        <fullName evidence="1">Copper chaperone CopZ</fullName>
    </recommendedName>
</protein>
<dbReference type="RefSeq" id="WP_106587381.1">
    <property type="nucleotide sequence ID" value="NZ_PYAV01000001.1"/>
</dbReference>
<dbReference type="GO" id="GO:0046872">
    <property type="term" value="F:metal ion binding"/>
    <property type="evidence" value="ECO:0007669"/>
    <property type="project" value="UniProtKB-KW"/>
</dbReference>
<dbReference type="PROSITE" id="PS50846">
    <property type="entry name" value="HMA_2"/>
    <property type="match status" value="1"/>
</dbReference>
<dbReference type="Gene3D" id="3.30.70.100">
    <property type="match status" value="1"/>
</dbReference>
<evidence type="ECO:0000256" key="1">
    <source>
        <dbReference type="ARBA" id="ARBA00015313"/>
    </source>
</evidence>
<dbReference type="FunFam" id="3.30.70.100:FF:000005">
    <property type="entry name" value="Copper-exporting P-type ATPase A"/>
    <property type="match status" value="1"/>
</dbReference>
<dbReference type="CDD" id="cd00371">
    <property type="entry name" value="HMA"/>
    <property type="match status" value="1"/>
</dbReference>
<dbReference type="InterPro" id="IPR017969">
    <property type="entry name" value="Heavy-metal-associated_CS"/>
</dbReference>
<dbReference type="EMBL" id="PYAV01000001">
    <property type="protein sequence ID" value="PSL51310.1"/>
    <property type="molecule type" value="Genomic_DNA"/>
</dbReference>
<evidence type="ECO:0000313" key="5">
    <source>
        <dbReference type="EMBL" id="PSL51310.1"/>
    </source>
</evidence>
<dbReference type="PRINTS" id="PR00946">
    <property type="entry name" value="HGSCAVENGER"/>
</dbReference>
<accession>A0A2P8HYL1</accession>
<evidence type="ECO:0000256" key="3">
    <source>
        <dbReference type="ARBA" id="ARBA00023008"/>
    </source>
</evidence>
<keyword evidence="6" id="KW-1185">Reference proteome</keyword>
<sequence length="70" mass="7434">MADETIKVEGMTCGGCKASVEQALTSVAGVSGVQVSLEYGHVQVTYDEQTTSKHTLEEEIEDAGFDVVKP</sequence>
<dbReference type="PANTHER" id="PTHR46594">
    <property type="entry name" value="P-TYPE CATION-TRANSPORTING ATPASE"/>
    <property type="match status" value="1"/>
</dbReference>
<dbReference type="InterPro" id="IPR036163">
    <property type="entry name" value="HMA_dom_sf"/>
</dbReference>
<dbReference type="AlphaFoldDB" id="A0A2P8HYL1"/>
<evidence type="ECO:0000256" key="2">
    <source>
        <dbReference type="ARBA" id="ARBA00022723"/>
    </source>
</evidence>
<proteinExistence type="predicted"/>
<organism evidence="5 6">
    <name type="scientific">Salsuginibacillus halophilus</name>
    <dbReference type="NCBI Taxonomy" id="517424"/>
    <lineage>
        <taxon>Bacteria</taxon>
        <taxon>Bacillati</taxon>
        <taxon>Bacillota</taxon>
        <taxon>Bacilli</taxon>
        <taxon>Bacillales</taxon>
        <taxon>Bacillaceae</taxon>
        <taxon>Salsuginibacillus</taxon>
    </lineage>
</organism>
<dbReference type="OrthoDB" id="9813965at2"/>
<dbReference type="Pfam" id="PF00403">
    <property type="entry name" value="HMA"/>
    <property type="match status" value="1"/>
</dbReference>
<dbReference type="Proteomes" id="UP000242310">
    <property type="component" value="Unassembled WGS sequence"/>
</dbReference>
<gene>
    <name evidence="5" type="ORF">B0H94_101223</name>
</gene>
<name>A0A2P8HYL1_9BACI</name>
<dbReference type="PROSITE" id="PS01047">
    <property type="entry name" value="HMA_1"/>
    <property type="match status" value="1"/>
</dbReference>
<dbReference type="PANTHER" id="PTHR46594:SF4">
    <property type="entry name" value="P-TYPE CATION-TRANSPORTING ATPASE"/>
    <property type="match status" value="1"/>
</dbReference>